<evidence type="ECO:0000313" key="2">
    <source>
        <dbReference type="Proteomes" id="UP000030748"/>
    </source>
</evidence>
<dbReference type="InterPro" id="IPR037804">
    <property type="entry name" value="SGF73"/>
</dbReference>
<evidence type="ECO:0000313" key="1">
    <source>
        <dbReference type="EMBL" id="EYU43885.1"/>
    </source>
</evidence>
<gene>
    <name evidence="1" type="ORF">MIMGU_mgv1a016091mg</name>
</gene>
<sequence>MCLFVLEVCCNACKKPIKASQYAAHAAYWFFIFAELCKSFSSSVELEQELDAPAVNKKPPRKERKKLPMTKTSILFQLWKRNINFCTRQNFIFLTSSRKIHYTGRAQKDRICRFQGYSCIRILCRRKDSNEALC</sequence>
<name>A0A022RY20_ERYGU</name>
<proteinExistence type="predicted"/>
<organism evidence="1 2">
    <name type="scientific">Erythranthe guttata</name>
    <name type="common">Yellow monkey flower</name>
    <name type="synonym">Mimulus guttatus</name>
    <dbReference type="NCBI Taxonomy" id="4155"/>
    <lineage>
        <taxon>Eukaryota</taxon>
        <taxon>Viridiplantae</taxon>
        <taxon>Streptophyta</taxon>
        <taxon>Embryophyta</taxon>
        <taxon>Tracheophyta</taxon>
        <taxon>Spermatophyta</taxon>
        <taxon>Magnoliopsida</taxon>
        <taxon>eudicotyledons</taxon>
        <taxon>Gunneridae</taxon>
        <taxon>Pentapetalae</taxon>
        <taxon>asterids</taxon>
        <taxon>lamiids</taxon>
        <taxon>Lamiales</taxon>
        <taxon>Phrymaceae</taxon>
        <taxon>Erythranthe</taxon>
    </lineage>
</organism>
<dbReference type="AlphaFoldDB" id="A0A022RY20"/>
<reference evidence="1 2" key="1">
    <citation type="journal article" date="2013" name="Proc. Natl. Acad. Sci. U.S.A.">
        <title>Fine-scale variation in meiotic recombination in Mimulus inferred from population shotgun sequencing.</title>
        <authorList>
            <person name="Hellsten U."/>
            <person name="Wright K.M."/>
            <person name="Jenkins J."/>
            <person name="Shu S."/>
            <person name="Yuan Y."/>
            <person name="Wessler S.R."/>
            <person name="Schmutz J."/>
            <person name="Willis J.H."/>
            <person name="Rokhsar D.S."/>
        </authorList>
    </citation>
    <scope>NUCLEOTIDE SEQUENCE [LARGE SCALE GENOMIC DNA]</scope>
    <source>
        <strain evidence="2">cv. DUN x IM62</strain>
    </source>
</reference>
<dbReference type="PANTHER" id="PTHR47805:SF1">
    <property type="entry name" value="SAGA-ASSOCIATED FACTOR 73"/>
    <property type="match status" value="1"/>
</dbReference>
<dbReference type="Proteomes" id="UP000030748">
    <property type="component" value="Unassembled WGS sequence"/>
</dbReference>
<dbReference type="GO" id="GO:0000124">
    <property type="term" value="C:SAGA complex"/>
    <property type="evidence" value="ECO:0007669"/>
    <property type="project" value="InterPro"/>
</dbReference>
<accession>A0A022RY20</accession>
<keyword evidence="2" id="KW-1185">Reference proteome</keyword>
<dbReference type="EMBL" id="KI630229">
    <property type="protein sequence ID" value="EYU43885.1"/>
    <property type="molecule type" value="Genomic_DNA"/>
</dbReference>
<protein>
    <submittedName>
        <fullName evidence="1">Uncharacterized protein</fullName>
    </submittedName>
</protein>
<dbReference type="PANTHER" id="PTHR47805">
    <property type="entry name" value="SAGA-ASSOCIATED FACTOR 73"/>
    <property type="match status" value="1"/>
</dbReference>